<dbReference type="InterPro" id="IPR005646">
    <property type="entry name" value="FapA"/>
</dbReference>
<dbReference type="Pfam" id="PF14804">
    <property type="entry name" value="Jag_N"/>
    <property type="match status" value="1"/>
</dbReference>
<evidence type="ECO:0000313" key="3">
    <source>
        <dbReference type="Proteomes" id="UP000824633"/>
    </source>
</evidence>
<feature type="domain" description="RNA-binding protein KhpB N-terminal" evidence="1">
    <location>
        <begin position="4"/>
        <end position="51"/>
    </location>
</feature>
<keyword evidence="3" id="KW-1185">Reference proteome</keyword>
<organism evidence="2 3">
    <name type="scientific">Clostridium gelidum</name>
    <dbReference type="NCBI Taxonomy" id="704125"/>
    <lineage>
        <taxon>Bacteria</taxon>
        <taxon>Bacillati</taxon>
        <taxon>Bacillota</taxon>
        <taxon>Clostridia</taxon>
        <taxon>Eubacteriales</taxon>
        <taxon>Clostridiaceae</taxon>
        <taxon>Clostridium</taxon>
    </lineage>
</organism>
<dbReference type="Proteomes" id="UP000824633">
    <property type="component" value="Chromosome"/>
</dbReference>
<accession>A0ABN6J2T3</accession>
<protein>
    <recommendedName>
        <fullName evidence="1">RNA-binding protein KhpB N-terminal domain-containing protein</fullName>
    </recommendedName>
</protein>
<sequence length="652" mass="73039">MNVKFSGTSLEECIEKASFELNISKEALKYRVTKEEKRFFKKKFEIEILNDDLNTEIKLEEKEIIEIEEEIEVKETFGAKVEDGKIIITESKDNDEIITIKSCSGVNLFVNGEKSDLITIVTGKDKIEYKFDEIEPMRTVNISITTDKMEAYINIESISKHVYKLVDQEYHKNLTLIKKKVSEEYPTKYSPKELKELIQSKGIRYGIIEDELNNVCNEYQVNNKIIAKGLSVQNDIADEIQTLFKDSEELIKHTDVEQKVDYRNRYSFSNVKIGDVIAKIVPGKSGVDGIDVLGLSIKRKTAKKFMVKTGEGCKLENNNIIATTEGKPAIKGNVIVVNKLYKVDQVDLKSGNIDFVGNVDVVGAISEGMEVKVGNDLHVGKNVETAVVRSSGEITINGNVLNSTVTAGSENVERKQYLDNLISFKNVLNELCSSAEQIKENNLLGMKEYGEIIKILIENKFKLLPKLSRSILNYNMSQGIQQSDITTFIINKLLGLGPLKIKKIRELQQFIETVKEEMEEMENSVIIPTNIYLAYAQGAEIEASGSVFITGKGQYNSNITALNNIEFTGDHAVSRGGTLCAGHEIKLKSVGSTAGVNTILKVPKTGRIMADIAYNNTIFCFGERQIMLEESAKNVEVYIDKTGEITIDKFNL</sequence>
<dbReference type="InterPro" id="IPR038247">
    <property type="entry name" value="Jag_N_dom_sf"/>
</dbReference>
<reference evidence="3" key="1">
    <citation type="submission" date="2021-07" db="EMBL/GenBank/DDBJ databases">
        <title>Complete genome sequencing of a Clostridium isolate.</title>
        <authorList>
            <person name="Ueki A."/>
            <person name="Tonouchi A."/>
        </authorList>
    </citation>
    <scope>NUCLEOTIDE SEQUENCE [LARGE SCALE GENOMIC DNA]</scope>
    <source>
        <strain evidence="3">C5S11</strain>
    </source>
</reference>
<gene>
    <name evidence="2" type="ORF">psyc5s11_47160</name>
</gene>
<evidence type="ECO:0000259" key="1">
    <source>
        <dbReference type="SMART" id="SM01245"/>
    </source>
</evidence>
<evidence type="ECO:0000313" key="2">
    <source>
        <dbReference type="EMBL" id="BCZ48649.1"/>
    </source>
</evidence>
<dbReference type="RefSeq" id="WP_224034897.1">
    <property type="nucleotide sequence ID" value="NZ_AP024849.1"/>
</dbReference>
<name>A0ABN6J2T3_9CLOT</name>
<dbReference type="SMART" id="SM01245">
    <property type="entry name" value="Jag_N"/>
    <property type="match status" value="1"/>
</dbReference>
<dbReference type="EMBL" id="AP024849">
    <property type="protein sequence ID" value="BCZ48649.1"/>
    <property type="molecule type" value="Genomic_DNA"/>
</dbReference>
<dbReference type="Pfam" id="PF03961">
    <property type="entry name" value="FapA"/>
    <property type="match status" value="1"/>
</dbReference>
<dbReference type="InterPro" id="IPR032782">
    <property type="entry name" value="KhpB_N"/>
</dbReference>
<dbReference type="PANTHER" id="PTHR38032:SF1">
    <property type="entry name" value="RNA-BINDING PROTEIN KHPB N-TERMINAL DOMAIN-CONTAINING PROTEIN"/>
    <property type="match status" value="1"/>
</dbReference>
<dbReference type="InterPro" id="IPR046866">
    <property type="entry name" value="FapA_N"/>
</dbReference>
<dbReference type="Pfam" id="PF20250">
    <property type="entry name" value="FapA_N"/>
    <property type="match status" value="1"/>
</dbReference>
<proteinExistence type="predicted"/>
<dbReference type="InterPro" id="IPR046865">
    <property type="entry name" value="FapA_b_solenoid"/>
</dbReference>
<dbReference type="PANTHER" id="PTHR38032">
    <property type="entry name" value="POLYMERASE-RELATED"/>
    <property type="match status" value="1"/>
</dbReference>
<dbReference type="Gene3D" id="3.30.30.80">
    <property type="entry name" value="probable RNA-binding protein from clostridium symbiosum atcc 14940"/>
    <property type="match status" value="1"/>
</dbReference>